<protein>
    <recommendedName>
        <fullName evidence="2">DUF7730 domain-containing protein</fullName>
    </recommendedName>
</protein>
<keyword evidence="1" id="KW-0472">Membrane</keyword>
<dbReference type="Proteomes" id="UP000815677">
    <property type="component" value="Unassembled WGS sequence"/>
</dbReference>
<dbReference type="PANTHER" id="PTHR38790:SF9">
    <property type="entry name" value="F-BOX DOMAIN-CONTAINING PROTEIN"/>
    <property type="match status" value="1"/>
</dbReference>
<keyword evidence="1" id="KW-1133">Transmembrane helix</keyword>
<dbReference type="PANTHER" id="PTHR38790">
    <property type="entry name" value="2EXR DOMAIN-CONTAINING PROTEIN-RELATED"/>
    <property type="match status" value="1"/>
</dbReference>
<gene>
    <name evidence="3" type="ORF">MCHLO_06756</name>
</gene>
<proteinExistence type="predicted"/>
<feature type="domain" description="DUF7730" evidence="2">
    <location>
        <begin position="76"/>
        <end position="194"/>
    </location>
</feature>
<evidence type="ECO:0000259" key="2">
    <source>
        <dbReference type="Pfam" id="PF24864"/>
    </source>
</evidence>
<evidence type="ECO:0000313" key="3">
    <source>
        <dbReference type="EMBL" id="GAT49445.1"/>
    </source>
</evidence>
<name>A0ABQ0LE83_MYCCL</name>
<evidence type="ECO:0000256" key="1">
    <source>
        <dbReference type="SAM" id="Phobius"/>
    </source>
</evidence>
<sequence length="312" mass="35022">MAPSITATLAKVAFTIASATALGVGLVAASPLLYALITGDGPGILRKQPTYVDPKPLPAGAQRIDLSSRPCASQPAESPFFALPRGLRDCIYTEALGGRRVWLWLVDDPAQKRRYVISGAIPRVETHILVEAAKPDPLCIALLSTCRQIYLEAHPILLSHNTFAFDADGLRATLLAGLGEWNLPLLRAVCINFNAFPQNRWFFDHPDFWSFDLLRDMERLRCLEFQFNQASWKEYDPAPVTQYDPRDLRMSPWGELVCSGTATSLEEFRMAFTWSRVVMDMAVSDPRWKELERGIQEHITRRAMTEDARSSL</sequence>
<accession>A0ABQ0LE83</accession>
<dbReference type="EMBL" id="DF845508">
    <property type="protein sequence ID" value="GAT49445.1"/>
    <property type="molecule type" value="Genomic_DNA"/>
</dbReference>
<keyword evidence="4" id="KW-1185">Reference proteome</keyword>
<dbReference type="InterPro" id="IPR056632">
    <property type="entry name" value="DUF7730"/>
</dbReference>
<reference evidence="3" key="1">
    <citation type="submission" date="2014-09" db="EMBL/GenBank/DDBJ databases">
        <title>Genome sequence of the luminous mushroom Mycena chlorophos for searching fungal bioluminescence genes.</title>
        <authorList>
            <person name="Tanaka Y."/>
            <person name="Kasuga D."/>
            <person name="Oba Y."/>
            <person name="Hase S."/>
            <person name="Sato K."/>
            <person name="Oba Y."/>
            <person name="Sakakibara Y."/>
        </authorList>
    </citation>
    <scope>NUCLEOTIDE SEQUENCE</scope>
</reference>
<dbReference type="Pfam" id="PF24864">
    <property type="entry name" value="DUF7730"/>
    <property type="match status" value="1"/>
</dbReference>
<organism evidence="3 4">
    <name type="scientific">Mycena chlorophos</name>
    <name type="common">Agaric fungus</name>
    <name type="synonym">Agaricus chlorophos</name>
    <dbReference type="NCBI Taxonomy" id="658473"/>
    <lineage>
        <taxon>Eukaryota</taxon>
        <taxon>Fungi</taxon>
        <taxon>Dikarya</taxon>
        <taxon>Basidiomycota</taxon>
        <taxon>Agaricomycotina</taxon>
        <taxon>Agaricomycetes</taxon>
        <taxon>Agaricomycetidae</taxon>
        <taxon>Agaricales</taxon>
        <taxon>Marasmiineae</taxon>
        <taxon>Mycenaceae</taxon>
        <taxon>Mycena</taxon>
    </lineage>
</organism>
<feature type="transmembrane region" description="Helical" evidence="1">
    <location>
        <begin position="12"/>
        <end position="37"/>
    </location>
</feature>
<keyword evidence="1" id="KW-0812">Transmembrane</keyword>
<evidence type="ECO:0000313" key="4">
    <source>
        <dbReference type="Proteomes" id="UP000815677"/>
    </source>
</evidence>